<dbReference type="InterPro" id="IPR007930">
    <property type="entry name" value="DUF724"/>
</dbReference>
<protein>
    <recommendedName>
        <fullName evidence="5">Aminotransferase-like plant mobile domain-containing protein</fullName>
    </recommendedName>
</protein>
<evidence type="ECO:0000259" key="5">
    <source>
        <dbReference type="Pfam" id="PF10536"/>
    </source>
</evidence>
<name>A0A199VS29_ANACO</name>
<dbReference type="Pfam" id="PF05266">
    <property type="entry name" value="DUF724"/>
    <property type="match status" value="1"/>
</dbReference>
<sequence length="761" mass="87374">MKSLSSPSPSAAAEFPKLSFRGPPASPDWDRWVREMSQSADLRSIWRQAGIDAAVTASASAWAVIPDRPALSALLPFWSPATSSFLLPFAEASFTLEDAHALSSLPLSGSPLLRPLSPSEHRLRLRLLVEREKILHLHPAALRSRRVPSPLWLRWFLHLADDPELRHLGFLAYWLTLLVLPLSPRREIPARAFAIAARLSAGDRIALAQIATANVYRDLNRIACAIRAGRGGRVEVSAAPFGLLQAWVWERFASLRPPPPRNLVYPLSRARIVRWSKRRRVTTTEEALRVFRDGRCFVWRPYSENGGNWKEPDWYSCEPEVIHVEKGAPDWFPDFLAVVSPSTLVGFFGDGLISSEEYRPYRVARQFGYDQAVPESSKKMHALGLDGSKIYVPSITRCGETSADYIPWWNKFIETCQKEDAACKSRSNGSDKRKGHEEENERENIGSVTKELKENDGNRVDHMVPKHSVKRRKSETVEFKREAEKENINLDFDVEFNVRTPSVPDKRSEVVIIDDSEEESADCEGEDQSRRLVEELEEFVRRGLLTEWEPSSPEADEKSSGRDKTTTKRADPYGSEAIRMYPRFFELIPQDPHYRGLLSSSVGEDVRRDVYLAKWYRLVELMRLALKTSWDTDPLEIEKLLREARKLEQFGFNVRHLIARLREPQARVERLEKARRRLEEAQRTEKEARDVKALSSHISELESKLRSIEKKLDESRQAIGLIQQDKLKRPINMEYLKREVEVAEENLRAMKRGCSVYENRY</sequence>
<comment type="caution">
    <text evidence="6">The sequence shown here is derived from an EMBL/GenBank/DDBJ whole genome shotgun (WGS) entry which is preliminary data.</text>
</comment>
<gene>
    <name evidence="6" type="ORF">ACMD2_07657</name>
</gene>
<keyword evidence="2" id="KW-0341">Growth regulation</keyword>
<feature type="compositionally biased region" description="Basic and acidic residues" evidence="4">
    <location>
        <begin position="555"/>
        <end position="571"/>
    </location>
</feature>
<dbReference type="InterPro" id="IPR044824">
    <property type="entry name" value="MAIN-like"/>
</dbReference>
<evidence type="ECO:0000256" key="4">
    <source>
        <dbReference type="SAM" id="MobiDB-lite"/>
    </source>
</evidence>
<keyword evidence="1" id="KW-0813">Transport</keyword>
<evidence type="ECO:0000313" key="6">
    <source>
        <dbReference type="EMBL" id="OAY79726.1"/>
    </source>
</evidence>
<dbReference type="Pfam" id="PF10536">
    <property type="entry name" value="PMD"/>
    <property type="match status" value="1"/>
</dbReference>
<evidence type="ECO:0000256" key="2">
    <source>
        <dbReference type="ARBA" id="ARBA00022604"/>
    </source>
</evidence>
<feature type="region of interest" description="Disordered" evidence="4">
    <location>
        <begin position="547"/>
        <end position="572"/>
    </location>
</feature>
<dbReference type="InterPro" id="IPR019557">
    <property type="entry name" value="AminoTfrase-like_pln_mobile"/>
</dbReference>
<evidence type="ECO:0000256" key="1">
    <source>
        <dbReference type="ARBA" id="ARBA00022448"/>
    </source>
</evidence>
<dbReference type="AlphaFoldDB" id="A0A199VS29"/>
<feature type="domain" description="Aminotransferase-like plant mobile" evidence="5">
    <location>
        <begin position="59"/>
        <end position="378"/>
    </location>
</feature>
<feature type="region of interest" description="Disordered" evidence="4">
    <location>
        <begin position="423"/>
        <end position="445"/>
    </location>
</feature>
<proteinExistence type="predicted"/>
<keyword evidence="3" id="KW-0175">Coiled coil</keyword>
<dbReference type="PANTHER" id="PTHR46033:SF40">
    <property type="entry name" value="EXPRESSED PROTEIN"/>
    <property type="match status" value="1"/>
</dbReference>
<dbReference type="PANTHER" id="PTHR46033">
    <property type="entry name" value="PROTEIN MAIN-LIKE 2"/>
    <property type="match status" value="1"/>
</dbReference>
<dbReference type="EMBL" id="LSRQ01001021">
    <property type="protein sequence ID" value="OAY79726.1"/>
    <property type="molecule type" value="Genomic_DNA"/>
</dbReference>
<evidence type="ECO:0000313" key="7">
    <source>
        <dbReference type="Proteomes" id="UP000092600"/>
    </source>
</evidence>
<dbReference type="GO" id="GO:0010073">
    <property type="term" value="P:meristem maintenance"/>
    <property type="evidence" value="ECO:0007669"/>
    <property type="project" value="InterPro"/>
</dbReference>
<reference evidence="6 7" key="1">
    <citation type="journal article" date="2016" name="DNA Res.">
        <title>The draft genome of MD-2 pineapple using hybrid error correction of long reads.</title>
        <authorList>
            <person name="Redwan R.M."/>
            <person name="Saidin A."/>
            <person name="Kumar S.V."/>
        </authorList>
    </citation>
    <scope>NUCLEOTIDE SEQUENCE [LARGE SCALE GENOMIC DNA]</scope>
    <source>
        <strain evidence="7">cv. MD2</strain>
        <tissue evidence="6">Leaf</tissue>
    </source>
</reference>
<feature type="region of interest" description="Disordered" evidence="4">
    <location>
        <begin position="1"/>
        <end position="24"/>
    </location>
</feature>
<evidence type="ECO:0000256" key="3">
    <source>
        <dbReference type="SAM" id="Coils"/>
    </source>
</evidence>
<dbReference type="STRING" id="4615.A0A199VS29"/>
<accession>A0A199VS29</accession>
<feature type="compositionally biased region" description="Low complexity" evidence="4">
    <location>
        <begin position="1"/>
        <end position="13"/>
    </location>
</feature>
<feature type="coiled-coil region" evidence="3">
    <location>
        <begin position="661"/>
        <end position="760"/>
    </location>
</feature>
<dbReference type="Proteomes" id="UP000092600">
    <property type="component" value="Unassembled WGS sequence"/>
</dbReference>
<organism evidence="6 7">
    <name type="scientific">Ananas comosus</name>
    <name type="common">Pineapple</name>
    <name type="synonym">Ananas ananas</name>
    <dbReference type="NCBI Taxonomy" id="4615"/>
    <lineage>
        <taxon>Eukaryota</taxon>
        <taxon>Viridiplantae</taxon>
        <taxon>Streptophyta</taxon>
        <taxon>Embryophyta</taxon>
        <taxon>Tracheophyta</taxon>
        <taxon>Spermatophyta</taxon>
        <taxon>Magnoliopsida</taxon>
        <taxon>Liliopsida</taxon>
        <taxon>Poales</taxon>
        <taxon>Bromeliaceae</taxon>
        <taxon>Bromelioideae</taxon>
        <taxon>Ananas</taxon>
    </lineage>
</organism>